<gene>
    <name evidence="4" type="ORF">SAMN05660652_02163</name>
</gene>
<evidence type="ECO:0000313" key="5">
    <source>
        <dbReference type="Proteomes" id="UP000198607"/>
    </source>
</evidence>
<dbReference type="InterPro" id="IPR050469">
    <property type="entry name" value="Diguanylate_Cyclase"/>
</dbReference>
<dbReference type="Pfam" id="PF00990">
    <property type="entry name" value="GGDEF"/>
    <property type="match status" value="1"/>
</dbReference>
<dbReference type="EC" id="2.7.7.65" evidence="1"/>
<evidence type="ECO:0000259" key="2">
    <source>
        <dbReference type="PROSITE" id="PS50112"/>
    </source>
</evidence>
<dbReference type="PROSITE" id="PS50112">
    <property type="entry name" value="PAS"/>
    <property type="match status" value="1"/>
</dbReference>
<dbReference type="STRING" id="83767.SAMN05660652_02163"/>
<sequence length="474" mass="53101">MSRINLDLQASHKMLMLLDEANANTESVIDLMPGIFLVLNENHEVLRANQGFLELFGFDAEDIFRAPLARFFRKENWSVFAHNIRQVVEASEPYPMLRFEMGLSTKAGETESPFHWTLTRRIVKNQGEGRLVMVFGDDISGLREAERRLSRVFTSIPLGIFTIDGNAQISDTYSSYLESMLGQGALAGECIEDVLFGPAMATMSPEAVAGVLAIRECLGRSELTYGNYLRVFPKEIYHDPDPSVREGRWLRITYQPIVFDGFVDQMLVILEDRTAIVNAEREMLDAAREREKSQALERQSMEFYERAIRDPLTGLYTRLYMKDAVAALLWSHDREQIHEASMVIFDIDHFKRVNDTYGHKSGDVILASVGQKILELCPEQAIPIRLGGEELAVFTPHGLVETLALAESIRRSIESMVCALGGESICVTVSGGVAEHIRGESVDDLMQRADGLLYAAKADGRNRISADVEMAGLI</sequence>
<name>A0A1G8EQU7_9RHOO</name>
<feature type="domain" description="PAS" evidence="2">
    <location>
        <begin position="21"/>
        <end position="91"/>
    </location>
</feature>
<organism evidence="4 5">
    <name type="scientific">Propionivibrio dicarboxylicus</name>
    <dbReference type="NCBI Taxonomy" id="83767"/>
    <lineage>
        <taxon>Bacteria</taxon>
        <taxon>Pseudomonadati</taxon>
        <taxon>Pseudomonadota</taxon>
        <taxon>Betaproteobacteria</taxon>
        <taxon>Rhodocyclales</taxon>
        <taxon>Rhodocyclaceae</taxon>
        <taxon>Propionivibrio</taxon>
    </lineage>
</organism>
<evidence type="ECO:0000259" key="3">
    <source>
        <dbReference type="PROSITE" id="PS50887"/>
    </source>
</evidence>
<dbReference type="AlphaFoldDB" id="A0A1G8EQU7"/>
<dbReference type="InterPro" id="IPR043128">
    <property type="entry name" value="Rev_trsase/Diguanyl_cyclase"/>
</dbReference>
<dbReference type="GO" id="GO:1902201">
    <property type="term" value="P:negative regulation of bacterial-type flagellum-dependent cell motility"/>
    <property type="evidence" value="ECO:0007669"/>
    <property type="project" value="TreeGrafter"/>
</dbReference>
<dbReference type="GO" id="GO:0052621">
    <property type="term" value="F:diguanylate cyclase activity"/>
    <property type="evidence" value="ECO:0007669"/>
    <property type="project" value="UniProtKB-EC"/>
</dbReference>
<dbReference type="InterPro" id="IPR035965">
    <property type="entry name" value="PAS-like_dom_sf"/>
</dbReference>
<dbReference type="InterPro" id="IPR029787">
    <property type="entry name" value="Nucleotide_cyclase"/>
</dbReference>
<proteinExistence type="predicted"/>
<dbReference type="InterPro" id="IPR000160">
    <property type="entry name" value="GGDEF_dom"/>
</dbReference>
<dbReference type="InterPro" id="IPR000014">
    <property type="entry name" value="PAS"/>
</dbReference>
<dbReference type="Gene3D" id="3.30.70.270">
    <property type="match status" value="1"/>
</dbReference>
<dbReference type="Pfam" id="PF13426">
    <property type="entry name" value="PAS_9"/>
    <property type="match status" value="1"/>
</dbReference>
<dbReference type="SMART" id="SM00267">
    <property type="entry name" value="GGDEF"/>
    <property type="match status" value="1"/>
</dbReference>
<evidence type="ECO:0000256" key="1">
    <source>
        <dbReference type="ARBA" id="ARBA00012528"/>
    </source>
</evidence>
<dbReference type="GO" id="GO:0043709">
    <property type="term" value="P:cell adhesion involved in single-species biofilm formation"/>
    <property type="evidence" value="ECO:0007669"/>
    <property type="project" value="TreeGrafter"/>
</dbReference>
<dbReference type="CDD" id="cd00130">
    <property type="entry name" value="PAS"/>
    <property type="match status" value="1"/>
</dbReference>
<dbReference type="NCBIfam" id="TIGR00254">
    <property type="entry name" value="GGDEF"/>
    <property type="match status" value="1"/>
</dbReference>
<dbReference type="SUPFAM" id="SSF55785">
    <property type="entry name" value="PYP-like sensor domain (PAS domain)"/>
    <property type="match status" value="1"/>
</dbReference>
<keyword evidence="5" id="KW-1185">Reference proteome</keyword>
<dbReference type="SUPFAM" id="SSF55073">
    <property type="entry name" value="Nucleotide cyclase"/>
    <property type="match status" value="1"/>
</dbReference>
<protein>
    <recommendedName>
        <fullName evidence="1">diguanylate cyclase</fullName>
        <ecNumber evidence="1">2.7.7.65</ecNumber>
    </recommendedName>
</protein>
<dbReference type="NCBIfam" id="TIGR00229">
    <property type="entry name" value="sensory_box"/>
    <property type="match status" value="1"/>
</dbReference>
<dbReference type="PANTHER" id="PTHR45138">
    <property type="entry name" value="REGULATORY COMPONENTS OF SENSORY TRANSDUCTION SYSTEM"/>
    <property type="match status" value="1"/>
</dbReference>
<dbReference type="GO" id="GO:0005886">
    <property type="term" value="C:plasma membrane"/>
    <property type="evidence" value="ECO:0007669"/>
    <property type="project" value="TreeGrafter"/>
</dbReference>
<reference evidence="4 5" key="1">
    <citation type="submission" date="2016-10" db="EMBL/GenBank/DDBJ databases">
        <authorList>
            <person name="de Groot N.N."/>
        </authorList>
    </citation>
    <scope>NUCLEOTIDE SEQUENCE [LARGE SCALE GENOMIC DNA]</scope>
    <source>
        <strain evidence="4 5">DSM 5885</strain>
    </source>
</reference>
<dbReference type="OrthoDB" id="9813903at2"/>
<dbReference type="Proteomes" id="UP000198607">
    <property type="component" value="Unassembled WGS sequence"/>
</dbReference>
<accession>A0A1G8EQU7</accession>
<dbReference type="PROSITE" id="PS50887">
    <property type="entry name" value="GGDEF"/>
    <property type="match status" value="1"/>
</dbReference>
<dbReference type="CDD" id="cd01949">
    <property type="entry name" value="GGDEF"/>
    <property type="match status" value="1"/>
</dbReference>
<dbReference type="PANTHER" id="PTHR45138:SF2">
    <property type="entry name" value="DIGUANYLATE CYCLASE VDCA"/>
    <property type="match status" value="1"/>
</dbReference>
<evidence type="ECO:0000313" key="4">
    <source>
        <dbReference type="EMBL" id="SDH72197.1"/>
    </source>
</evidence>
<dbReference type="Gene3D" id="3.30.450.20">
    <property type="entry name" value="PAS domain"/>
    <property type="match status" value="2"/>
</dbReference>
<dbReference type="EMBL" id="FNCY01000008">
    <property type="protein sequence ID" value="SDH72197.1"/>
    <property type="molecule type" value="Genomic_DNA"/>
</dbReference>
<feature type="domain" description="GGDEF" evidence="3">
    <location>
        <begin position="338"/>
        <end position="469"/>
    </location>
</feature>
<dbReference type="RefSeq" id="WP_091937474.1">
    <property type="nucleotide sequence ID" value="NZ_FNCY01000008.1"/>
</dbReference>
<dbReference type="SMART" id="SM00091">
    <property type="entry name" value="PAS"/>
    <property type="match status" value="1"/>
</dbReference>